<name>A0A2A6FQJ9_9MICO</name>
<dbReference type="AlphaFoldDB" id="A0A2A6FQJ9"/>
<reference evidence="2" key="1">
    <citation type="submission" date="2017-03" db="EMBL/GenBank/DDBJ databases">
        <authorList>
            <person name="Lund M.B."/>
        </authorList>
    </citation>
    <scope>NUCLEOTIDE SEQUENCE [LARGE SCALE GENOMIC DNA]</scope>
</reference>
<sequence>MQGAWWAQVVKQERVVVASREFSTNSGDLTLRILASTEDSPSFEYQFLDQNGEVTESLETYGADSLQALLFCITAAGDYLQRFVPTASFADLGVTALLTTDLSASGEWRAQVSIPAILST</sequence>
<protein>
    <submittedName>
        <fullName evidence="1">Uncharacterized protein</fullName>
    </submittedName>
</protein>
<organism evidence="1 2">
    <name type="scientific">Candidatus Lumbricidiphila eiseniae</name>
    <dbReference type="NCBI Taxonomy" id="1969409"/>
    <lineage>
        <taxon>Bacteria</taxon>
        <taxon>Bacillati</taxon>
        <taxon>Actinomycetota</taxon>
        <taxon>Actinomycetes</taxon>
        <taxon>Micrococcales</taxon>
        <taxon>Microbacteriaceae</taxon>
        <taxon>Candidatus Lumbricidiphila</taxon>
    </lineage>
</organism>
<evidence type="ECO:0000313" key="2">
    <source>
        <dbReference type="Proteomes" id="UP000219994"/>
    </source>
</evidence>
<gene>
    <name evidence="1" type="ORF">B5766_08635</name>
</gene>
<dbReference type="Proteomes" id="UP000219994">
    <property type="component" value="Unassembled WGS sequence"/>
</dbReference>
<evidence type="ECO:0000313" key="1">
    <source>
        <dbReference type="EMBL" id="PDQ34950.1"/>
    </source>
</evidence>
<accession>A0A2A6FQJ9</accession>
<proteinExistence type="predicted"/>
<comment type="caution">
    <text evidence="1">The sequence shown here is derived from an EMBL/GenBank/DDBJ whole genome shotgun (WGS) entry which is preliminary data.</text>
</comment>
<dbReference type="EMBL" id="NAEP01000043">
    <property type="protein sequence ID" value="PDQ34950.1"/>
    <property type="molecule type" value="Genomic_DNA"/>
</dbReference>